<keyword evidence="1" id="KW-0732">Signal</keyword>
<dbReference type="RefSeq" id="WP_186949702.1">
    <property type="nucleotide sequence ID" value="NZ_JACOGF010000014.1"/>
</dbReference>
<dbReference type="Pfam" id="PF04773">
    <property type="entry name" value="FecR"/>
    <property type="match status" value="1"/>
</dbReference>
<dbReference type="Proteomes" id="UP000650424">
    <property type="component" value="Unassembled WGS sequence"/>
</dbReference>
<comment type="caution">
    <text evidence="3">The sequence shown here is derived from an EMBL/GenBank/DDBJ whole genome shotgun (WGS) entry which is preliminary data.</text>
</comment>
<organism evidence="3 4">
    <name type="scientific">Undibacterium hunanense</name>
    <dbReference type="NCBI Taxonomy" id="2762292"/>
    <lineage>
        <taxon>Bacteria</taxon>
        <taxon>Pseudomonadati</taxon>
        <taxon>Pseudomonadota</taxon>
        <taxon>Betaproteobacteria</taxon>
        <taxon>Burkholderiales</taxon>
        <taxon>Oxalobacteraceae</taxon>
        <taxon>Undibacterium</taxon>
    </lineage>
</organism>
<evidence type="ECO:0000259" key="2">
    <source>
        <dbReference type="Pfam" id="PF04773"/>
    </source>
</evidence>
<keyword evidence="4" id="KW-1185">Reference proteome</keyword>
<feature type="signal peptide" evidence="1">
    <location>
        <begin position="1"/>
        <end position="29"/>
    </location>
</feature>
<dbReference type="InterPro" id="IPR006860">
    <property type="entry name" value="FecR"/>
</dbReference>
<protein>
    <submittedName>
        <fullName evidence="3">FecR domain-containing protein</fullName>
    </submittedName>
</protein>
<gene>
    <name evidence="3" type="ORF">H8L32_22760</name>
</gene>
<sequence>MKSDTVNVMRLLAKWSLVLLLAIPAMAFAGEAAKVTAIWGKVEINGKPAAMDSAVQEGSSIKTGADSYIYMKTIDDGLLIVRPNSEARIVTYHVDKKDPANTSIKLELLNGVARSVSGSAVKLARQNFRFNTPVAAIGVRGTDFTVFTTADTTRIAVVEGGVVVSGFDGACSPQGRGPCEGGAATELFARQQGLLLQINKGQNKPQLLQAAAGLAPDAVAPPRPDEPGVKAVVSGTSSSVAPAVVDPNLDPAKVGGVKQTVAVGNTATNNGTGNGSGTGTGNGTTGSGNGAGAVLTNTIVWGRWIDVLGQSAQFDVIKLEKSGATTVGLNNRYQVSVSKGAEWQVPNTGTMGFSLMDSQAVVVDQKGLEAAAKLENGKLQLDFAKSSFATSFDLLSGSERFALQAQGVVGANGTLAGGDQNTYPNNMQVNGAVTAEKGGTAAYVFSSRLDNAGNRYAYGVTYWNKK</sequence>
<name>A0ABR6ZX04_9BURK</name>
<dbReference type="EMBL" id="JACOGF010000014">
    <property type="protein sequence ID" value="MBC3920304.1"/>
    <property type="molecule type" value="Genomic_DNA"/>
</dbReference>
<feature type="domain" description="FecR protein" evidence="2">
    <location>
        <begin position="60"/>
        <end position="162"/>
    </location>
</feature>
<feature type="chain" id="PRO_5047287870" evidence="1">
    <location>
        <begin position="30"/>
        <end position="466"/>
    </location>
</feature>
<evidence type="ECO:0000313" key="4">
    <source>
        <dbReference type="Proteomes" id="UP000650424"/>
    </source>
</evidence>
<evidence type="ECO:0000256" key="1">
    <source>
        <dbReference type="SAM" id="SignalP"/>
    </source>
</evidence>
<reference evidence="3 4" key="1">
    <citation type="submission" date="2020-08" db="EMBL/GenBank/DDBJ databases">
        <title>Novel species isolated from subtropical streams in China.</title>
        <authorList>
            <person name="Lu H."/>
        </authorList>
    </citation>
    <scope>NUCLEOTIDE SEQUENCE [LARGE SCALE GENOMIC DNA]</scope>
    <source>
        <strain evidence="3 4">CY18W</strain>
    </source>
</reference>
<dbReference type="PANTHER" id="PTHR38731">
    <property type="entry name" value="LIPL45-RELATED LIPOPROTEIN-RELATED"/>
    <property type="match status" value="1"/>
</dbReference>
<accession>A0ABR6ZX04</accession>
<dbReference type="PANTHER" id="PTHR38731:SF3">
    <property type="entry name" value="BLL6125 PROTEIN"/>
    <property type="match status" value="1"/>
</dbReference>
<proteinExistence type="predicted"/>
<evidence type="ECO:0000313" key="3">
    <source>
        <dbReference type="EMBL" id="MBC3920304.1"/>
    </source>
</evidence>